<organism evidence="2">
    <name type="scientific">Harpegnathos saltator</name>
    <name type="common">Jerdon's jumping ant</name>
    <dbReference type="NCBI Taxonomy" id="610380"/>
    <lineage>
        <taxon>Eukaryota</taxon>
        <taxon>Metazoa</taxon>
        <taxon>Ecdysozoa</taxon>
        <taxon>Arthropoda</taxon>
        <taxon>Hexapoda</taxon>
        <taxon>Insecta</taxon>
        <taxon>Pterygota</taxon>
        <taxon>Neoptera</taxon>
        <taxon>Endopterygota</taxon>
        <taxon>Hymenoptera</taxon>
        <taxon>Apocrita</taxon>
        <taxon>Aculeata</taxon>
        <taxon>Formicoidea</taxon>
        <taxon>Formicidae</taxon>
        <taxon>Ponerinae</taxon>
        <taxon>Ponerini</taxon>
        <taxon>Harpegnathos</taxon>
    </lineage>
</organism>
<evidence type="ECO:0000313" key="1">
    <source>
        <dbReference type="EMBL" id="EFN82962.1"/>
    </source>
</evidence>
<accession>E2BMW5</accession>
<reference evidence="1 2" key="1">
    <citation type="journal article" date="2010" name="Science">
        <title>Genomic comparison of the ants Camponotus floridanus and Harpegnathos saltator.</title>
        <authorList>
            <person name="Bonasio R."/>
            <person name="Zhang G."/>
            <person name="Ye C."/>
            <person name="Mutti N.S."/>
            <person name="Fang X."/>
            <person name="Qin N."/>
            <person name="Donahue G."/>
            <person name="Yang P."/>
            <person name="Li Q."/>
            <person name="Li C."/>
            <person name="Zhang P."/>
            <person name="Huang Z."/>
            <person name="Berger S.L."/>
            <person name="Reinberg D."/>
            <person name="Wang J."/>
            <person name="Liebig J."/>
        </authorList>
    </citation>
    <scope>NUCLEOTIDE SEQUENCE [LARGE SCALE GENOMIC DNA]</scope>
    <source>
        <strain evidence="1 2">R22 G/1</strain>
    </source>
</reference>
<dbReference type="InParanoid" id="E2BMW5"/>
<keyword evidence="2" id="KW-1185">Reference proteome</keyword>
<dbReference type="EMBL" id="GL449359">
    <property type="protein sequence ID" value="EFN82962.1"/>
    <property type="molecule type" value="Genomic_DNA"/>
</dbReference>
<evidence type="ECO:0000313" key="2">
    <source>
        <dbReference type="Proteomes" id="UP000008237"/>
    </source>
</evidence>
<gene>
    <name evidence="1" type="ORF">EAI_05364</name>
</gene>
<dbReference type="Proteomes" id="UP000008237">
    <property type="component" value="Unassembled WGS sequence"/>
</dbReference>
<name>E2BMW5_HARSA</name>
<sequence length="113" mass="13152">MTVTFGVIMKNKRKGWSSCQAEKNETDVKQREVESKIKFTIDDKKHSSLEDKVDHTVIPDLQDPKWILIGKVTNLHAYPLISGKEYAVDECKVNYKEMNMFEESIQMKCDRLV</sequence>
<dbReference type="AlphaFoldDB" id="E2BMW5"/>
<dbReference type="OrthoDB" id="17255at2759"/>
<proteinExistence type="predicted"/>
<protein>
    <submittedName>
        <fullName evidence="1">Uncharacterized protein</fullName>
    </submittedName>
</protein>